<sequence>MNGSRAADGRPPEDPDGPDAGAPLVARELAGLAEGLEIGPVPYERVLAGGRARHRRRGLAAAAATALATAVVIGAGAVVAATGHGTGSPVGAAAAGAGTPAASPSAVVPAPVTPAATTTAPAGRDPLTPVRAVVGQGRTPDGREWQAWVAIWPAVADRGQARAQLDRIWEERHLVIPGLPREDDGYAEQRLRSGKDWANLYLTVDGRRAVDDTFHDVPPPAAGPPPATDRTRGPDGALLGFKGGELGRTPVLIASVGPDVASVRVAWSDGTTTEVTPVTVAGSVPRWFAVPRKPGAAADTVKLYGADGALLHTSTDWMR</sequence>
<gene>
    <name evidence="3" type="ORF">GCM10018781_04440</name>
</gene>
<keyword evidence="2" id="KW-1133">Transmembrane helix</keyword>
<dbReference type="RefSeq" id="WP_190209044.1">
    <property type="nucleotide sequence ID" value="NZ_BNBO01000002.1"/>
</dbReference>
<dbReference type="AlphaFoldDB" id="A0A919FBN6"/>
<comment type="caution">
    <text evidence="3">The sequence shown here is derived from an EMBL/GenBank/DDBJ whole genome shotgun (WGS) entry which is preliminary data.</text>
</comment>
<evidence type="ECO:0000313" key="4">
    <source>
        <dbReference type="Proteomes" id="UP000617734"/>
    </source>
</evidence>
<feature type="compositionally biased region" description="Low complexity" evidence="1">
    <location>
        <begin position="90"/>
        <end position="123"/>
    </location>
</feature>
<evidence type="ECO:0000256" key="1">
    <source>
        <dbReference type="SAM" id="MobiDB-lite"/>
    </source>
</evidence>
<feature type="region of interest" description="Disordered" evidence="1">
    <location>
        <begin position="1"/>
        <end position="23"/>
    </location>
</feature>
<dbReference type="EMBL" id="BNBO01000002">
    <property type="protein sequence ID" value="GHH60217.1"/>
    <property type="molecule type" value="Genomic_DNA"/>
</dbReference>
<dbReference type="Proteomes" id="UP000617734">
    <property type="component" value="Unassembled WGS sequence"/>
</dbReference>
<dbReference type="GeneID" id="95350978"/>
<keyword evidence="4" id="KW-1185">Reference proteome</keyword>
<organism evidence="3 4">
    <name type="scientific">Kitasatospora indigofera</name>
    <dbReference type="NCBI Taxonomy" id="67307"/>
    <lineage>
        <taxon>Bacteria</taxon>
        <taxon>Bacillati</taxon>
        <taxon>Actinomycetota</taxon>
        <taxon>Actinomycetes</taxon>
        <taxon>Kitasatosporales</taxon>
        <taxon>Streptomycetaceae</taxon>
        <taxon>Kitasatospora</taxon>
    </lineage>
</organism>
<feature type="transmembrane region" description="Helical" evidence="2">
    <location>
        <begin position="59"/>
        <end position="81"/>
    </location>
</feature>
<feature type="region of interest" description="Disordered" evidence="1">
    <location>
        <begin position="90"/>
        <end position="128"/>
    </location>
</feature>
<keyword evidence="2" id="KW-0812">Transmembrane</keyword>
<evidence type="ECO:0000313" key="3">
    <source>
        <dbReference type="EMBL" id="GHH60217.1"/>
    </source>
</evidence>
<protein>
    <submittedName>
        <fullName evidence="3">Uncharacterized protein</fullName>
    </submittedName>
</protein>
<evidence type="ECO:0000256" key="2">
    <source>
        <dbReference type="SAM" id="Phobius"/>
    </source>
</evidence>
<keyword evidence="2" id="KW-0472">Membrane</keyword>
<proteinExistence type="predicted"/>
<accession>A0A919FBN6</accession>
<name>A0A919FBN6_9ACTN</name>
<reference evidence="3" key="1">
    <citation type="journal article" date="2014" name="Int. J. Syst. Evol. Microbiol.">
        <title>Complete genome sequence of Corynebacterium casei LMG S-19264T (=DSM 44701T), isolated from a smear-ripened cheese.</title>
        <authorList>
            <consortium name="US DOE Joint Genome Institute (JGI-PGF)"/>
            <person name="Walter F."/>
            <person name="Albersmeier A."/>
            <person name="Kalinowski J."/>
            <person name="Ruckert C."/>
        </authorList>
    </citation>
    <scope>NUCLEOTIDE SEQUENCE</scope>
    <source>
        <strain evidence="3">JCM 4646</strain>
    </source>
</reference>
<reference evidence="3" key="2">
    <citation type="submission" date="2020-09" db="EMBL/GenBank/DDBJ databases">
        <authorList>
            <person name="Sun Q."/>
            <person name="Ohkuma M."/>
        </authorList>
    </citation>
    <scope>NUCLEOTIDE SEQUENCE</scope>
    <source>
        <strain evidence="3">JCM 4646</strain>
    </source>
</reference>